<name>A0A640SH52_9ACTN</name>
<evidence type="ECO:0000256" key="1">
    <source>
        <dbReference type="SAM" id="Phobius"/>
    </source>
</evidence>
<organism evidence="2 3">
    <name type="scientific">Streptomyces caniferus</name>
    <dbReference type="NCBI Taxonomy" id="285557"/>
    <lineage>
        <taxon>Bacteria</taxon>
        <taxon>Bacillati</taxon>
        <taxon>Actinomycetota</taxon>
        <taxon>Actinomycetes</taxon>
        <taxon>Kitasatosporales</taxon>
        <taxon>Streptomycetaceae</taxon>
        <taxon>Streptomyces</taxon>
    </lineage>
</organism>
<sequence>MTELSTTGDPSTGIAADRRDLREVPSVDRYELFSICVGVFFGLSGLLGFFGPSGCVGSFRPVGFIGAAGADVSGGLLWLGGF</sequence>
<gene>
    <name evidence="2" type="ORF">Scani_61400</name>
</gene>
<accession>A0A640SH52</accession>
<evidence type="ECO:0000313" key="2">
    <source>
        <dbReference type="EMBL" id="GFE09872.1"/>
    </source>
</evidence>
<dbReference type="AlphaFoldDB" id="A0A640SH52"/>
<reference evidence="2 3" key="1">
    <citation type="submission" date="2019-12" db="EMBL/GenBank/DDBJ databases">
        <title>Whole genome shotgun sequence of Streptomyces caniferus NBRC 15389.</title>
        <authorList>
            <person name="Ichikawa N."/>
            <person name="Kimura A."/>
            <person name="Kitahashi Y."/>
            <person name="Komaki H."/>
            <person name="Tamura T."/>
        </authorList>
    </citation>
    <scope>NUCLEOTIDE SEQUENCE [LARGE SCALE GENOMIC DNA]</scope>
    <source>
        <strain evidence="2 3">NBRC 15389</strain>
    </source>
</reference>
<dbReference type="EMBL" id="BLIN01000005">
    <property type="protein sequence ID" value="GFE09872.1"/>
    <property type="molecule type" value="Genomic_DNA"/>
</dbReference>
<keyword evidence="1" id="KW-0812">Transmembrane</keyword>
<feature type="transmembrane region" description="Helical" evidence="1">
    <location>
        <begin position="62"/>
        <end position="81"/>
    </location>
</feature>
<comment type="caution">
    <text evidence="2">The sequence shown here is derived from an EMBL/GenBank/DDBJ whole genome shotgun (WGS) entry which is preliminary data.</text>
</comment>
<feature type="transmembrane region" description="Helical" evidence="1">
    <location>
        <begin position="32"/>
        <end position="50"/>
    </location>
</feature>
<protein>
    <submittedName>
        <fullName evidence="2">Uncharacterized protein</fullName>
    </submittedName>
</protein>
<dbReference type="Proteomes" id="UP000435837">
    <property type="component" value="Unassembled WGS sequence"/>
</dbReference>
<evidence type="ECO:0000313" key="3">
    <source>
        <dbReference type="Proteomes" id="UP000435837"/>
    </source>
</evidence>
<keyword evidence="1" id="KW-0472">Membrane</keyword>
<keyword evidence="1" id="KW-1133">Transmembrane helix</keyword>
<proteinExistence type="predicted"/>